<gene>
    <name evidence="2" type="ORF">GCM10009533_49680</name>
</gene>
<dbReference type="PROSITE" id="PS51257">
    <property type="entry name" value="PROKAR_LIPOPROTEIN"/>
    <property type="match status" value="1"/>
</dbReference>
<accession>A0ABP3NKE7</accession>
<feature type="region of interest" description="Disordered" evidence="1">
    <location>
        <begin position="86"/>
        <end position="111"/>
    </location>
</feature>
<dbReference type="EMBL" id="BAAAGS010000038">
    <property type="protein sequence ID" value="GAA0544788.1"/>
    <property type="molecule type" value="Genomic_DNA"/>
</dbReference>
<organism evidence="2 3">
    <name type="scientific">Saccharopolyspora erythraea</name>
    <name type="common">Streptomyces erythraeus</name>
    <dbReference type="NCBI Taxonomy" id="1836"/>
    <lineage>
        <taxon>Bacteria</taxon>
        <taxon>Bacillati</taxon>
        <taxon>Actinomycetota</taxon>
        <taxon>Actinomycetes</taxon>
        <taxon>Pseudonocardiales</taxon>
        <taxon>Pseudonocardiaceae</taxon>
        <taxon>Saccharopolyspora</taxon>
    </lineage>
</organism>
<protein>
    <submittedName>
        <fullName evidence="2">Uncharacterized protein</fullName>
    </submittedName>
</protein>
<dbReference type="Proteomes" id="UP001500729">
    <property type="component" value="Unassembled WGS sequence"/>
</dbReference>
<dbReference type="RefSeq" id="WP_009947407.1">
    <property type="nucleotide sequence ID" value="NZ_BAAAGS010000038.1"/>
</dbReference>
<keyword evidence="3" id="KW-1185">Reference proteome</keyword>
<sequence>MTVPKVTVHGVVTVLYACPLTDAQLRDAEVYDLARFVALVHRKTPRKAIERLENGLAVLAASGGPTFDRRRYALAQARADAVRAVTRPPAPGRDTPAVHPVELEPDAIWPN</sequence>
<evidence type="ECO:0000313" key="2">
    <source>
        <dbReference type="EMBL" id="GAA0544788.1"/>
    </source>
</evidence>
<name>A0ABP3NKE7_SACER</name>
<comment type="caution">
    <text evidence="2">The sequence shown here is derived from an EMBL/GenBank/DDBJ whole genome shotgun (WGS) entry which is preliminary data.</text>
</comment>
<proteinExistence type="predicted"/>
<evidence type="ECO:0000313" key="3">
    <source>
        <dbReference type="Proteomes" id="UP001500729"/>
    </source>
</evidence>
<evidence type="ECO:0000256" key="1">
    <source>
        <dbReference type="SAM" id="MobiDB-lite"/>
    </source>
</evidence>
<reference evidence="3" key="1">
    <citation type="journal article" date="2019" name="Int. J. Syst. Evol. Microbiol.">
        <title>The Global Catalogue of Microorganisms (GCM) 10K type strain sequencing project: providing services to taxonomists for standard genome sequencing and annotation.</title>
        <authorList>
            <consortium name="The Broad Institute Genomics Platform"/>
            <consortium name="The Broad Institute Genome Sequencing Center for Infectious Disease"/>
            <person name="Wu L."/>
            <person name="Ma J."/>
        </authorList>
    </citation>
    <scope>NUCLEOTIDE SEQUENCE [LARGE SCALE GENOMIC DNA]</scope>
    <source>
        <strain evidence="3">JCM 10303</strain>
    </source>
</reference>